<evidence type="ECO:0000313" key="4">
    <source>
        <dbReference type="Proteomes" id="UP000428333"/>
    </source>
</evidence>
<dbReference type="InterPro" id="IPR002487">
    <property type="entry name" value="TF_Kbox"/>
</dbReference>
<name>A0A6A4LZY6_9ERIC</name>
<sequence>SESVQISVVFLFLFSRVKWKRIEFGLKFFSMQETIQRYQRRIKEVQIDKTLVEQNMQYLKHEAADMSKKIEHLENAKRKLLGEGLGSCTFDELLQIEQQLEKSASTIRARKMQVFREQIEKLKEKERALAAENAMLYEKDKANPEKSSFHHYHTRENLTFYIFSMACIHSKNQMKKERMISNPQKVTRIRMSKLNYSSDPPRGEPSEFHPSDWAGNPAQLSLCEFAKTYIYAYL</sequence>
<organism evidence="3 4">
    <name type="scientific">Rhododendron williamsianum</name>
    <dbReference type="NCBI Taxonomy" id="262921"/>
    <lineage>
        <taxon>Eukaryota</taxon>
        <taxon>Viridiplantae</taxon>
        <taxon>Streptophyta</taxon>
        <taxon>Embryophyta</taxon>
        <taxon>Tracheophyta</taxon>
        <taxon>Spermatophyta</taxon>
        <taxon>Magnoliopsida</taxon>
        <taxon>eudicotyledons</taxon>
        <taxon>Gunneridae</taxon>
        <taxon>Pentapetalae</taxon>
        <taxon>asterids</taxon>
        <taxon>Ericales</taxon>
        <taxon>Ericaceae</taxon>
        <taxon>Ericoideae</taxon>
        <taxon>Rhodoreae</taxon>
        <taxon>Rhododendron</taxon>
    </lineage>
</organism>
<dbReference type="OrthoDB" id="1898716at2759"/>
<dbReference type="EMBL" id="QEFC01001147">
    <property type="protein sequence ID" value="KAE9460057.1"/>
    <property type="molecule type" value="Genomic_DNA"/>
</dbReference>
<feature type="coiled-coil region" evidence="1">
    <location>
        <begin position="112"/>
        <end position="139"/>
    </location>
</feature>
<accession>A0A6A4LZY6</accession>
<feature type="domain" description="K-box" evidence="2">
    <location>
        <begin position="56"/>
        <end position="146"/>
    </location>
</feature>
<dbReference type="Pfam" id="PF01486">
    <property type="entry name" value="K-box"/>
    <property type="match status" value="1"/>
</dbReference>
<dbReference type="PROSITE" id="PS51297">
    <property type="entry name" value="K_BOX"/>
    <property type="match status" value="1"/>
</dbReference>
<comment type="caution">
    <text evidence="3">The sequence shown here is derived from an EMBL/GenBank/DDBJ whole genome shotgun (WGS) entry which is preliminary data.</text>
</comment>
<reference evidence="3 4" key="1">
    <citation type="journal article" date="2019" name="Genome Biol. Evol.">
        <title>The Rhododendron genome and chromosomal organization provide insight into shared whole-genome duplications across the heath family (Ericaceae).</title>
        <authorList>
            <person name="Soza V.L."/>
            <person name="Lindsley D."/>
            <person name="Waalkes A."/>
            <person name="Ramage E."/>
            <person name="Patwardhan R.P."/>
            <person name="Burton J.N."/>
            <person name="Adey A."/>
            <person name="Kumar A."/>
            <person name="Qiu R."/>
            <person name="Shendure J."/>
            <person name="Hall B."/>
        </authorList>
    </citation>
    <scope>NUCLEOTIDE SEQUENCE [LARGE SCALE GENOMIC DNA]</scope>
    <source>
        <strain evidence="3">RSF 1966-606</strain>
    </source>
</reference>
<dbReference type="Proteomes" id="UP000428333">
    <property type="component" value="Linkage Group LG05"/>
</dbReference>
<evidence type="ECO:0000259" key="2">
    <source>
        <dbReference type="PROSITE" id="PS51297"/>
    </source>
</evidence>
<proteinExistence type="predicted"/>
<dbReference type="GO" id="GO:0005634">
    <property type="term" value="C:nucleus"/>
    <property type="evidence" value="ECO:0007669"/>
    <property type="project" value="InterPro"/>
</dbReference>
<evidence type="ECO:0000256" key="1">
    <source>
        <dbReference type="SAM" id="Coils"/>
    </source>
</evidence>
<protein>
    <recommendedName>
        <fullName evidence="2">K-box domain-containing protein</fullName>
    </recommendedName>
</protein>
<feature type="coiled-coil region" evidence="1">
    <location>
        <begin position="35"/>
        <end position="83"/>
    </location>
</feature>
<dbReference type="AlphaFoldDB" id="A0A6A4LZY6"/>
<evidence type="ECO:0000313" key="3">
    <source>
        <dbReference type="EMBL" id="KAE9460057.1"/>
    </source>
</evidence>
<keyword evidence="4" id="KW-1185">Reference proteome</keyword>
<keyword evidence="1" id="KW-0175">Coiled coil</keyword>
<dbReference type="GO" id="GO:0003700">
    <property type="term" value="F:DNA-binding transcription factor activity"/>
    <property type="evidence" value="ECO:0007669"/>
    <property type="project" value="InterPro"/>
</dbReference>
<feature type="non-terminal residue" evidence="3">
    <location>
        <position position="1"/>
    </location>
</feature>
<gene>
    <name evidence="3" type="ORF">C3L33_08039</name>
</gene>